<accession>A0AAX2DT85</accession>
<name>A0AAX2DT85_LISIV</name>
<dbReference type="AlphaFoldDB" id="A0AAX2DT85"/>
<reference evidence="1 2" key="1">
    <citation type="submission" date="2016-10" db="EMBL/GenBank/DDBJ databases">
        <authorList>
            <person name="Varghese N."/>
            <person name="Submissions S."/>
        </authorList>
    </citation>
    <scope>NUCLEOTIDE SEQUENCE [LARGE SCALE GENOMIC DNA]</scope>
    <source>
        <strain evidence="1 2">ATCC 49954</strain>
    </source>
</reference>
<evidence type="ECO:0008006" key="3">
    <source>
        <dbReference type="Google" id="ProtNLM"/>
    </source>
</evidence>
<proteinExistence type="predicted"/>
<organism evidence="1 2">
    <name type="scientific">Listeria ivanovii</name>
    <dbReference type="NCBI Taxonomy" id="1638"/>
    <lineage>
        <taxon>Bacteria</taxon>
        <taxon>Bacillati</taxon>
        <taxon>Bacillota</taxon>
        <taxon>Bacilli</taxon>
        <taxon>Bacillales</taxon>
        <taxon>Listeriaceae</taxon>
        <taxon>Listeria</taxon>
    </lineage>
</organism>
<dbReference type="EMBL" id="FNMX01000019">
    <property type="protein sequence ID" value="SDX37172.1"/>
    <property type="molecule type" value="Genomic_DNA"/>
</dbReference>
<evidence type="ECO:0000313" key="1">
    <source>
        <dbReference type="EMBL" id="SDX37172.1"/>
    </source>
</evidence>
<evidence type="ECO:0000313" key="2">
    <source>
        <dbReference type="Proteomes" id="UP000183610"/>
    </source>
</evidence>
<dbReference type="Proteomes" id="UP000183610">
    <property type="component" value="Unassembled WGS sequence"/>
</dbReference>
<sequence length="75" mass="8763">MKSTMEQWEYELYTKKIVEGRIKLSGLYDRLAEDRDYGVNQGAYVALHEYIEEALDSVDEAFEILSILKPEEEAE</sequence>
<dbReference type="RefSeq" id="WP_003719477.1">
    <property type="nucleotide sequence ID" value="NZ_FNMX01000019.1"/>
</dbReference>
<comment type="caution">
    <text evidence="1">The sequence shown here is derived from an EMBL/GenBank/DDBJ whole genome shotgun (WGS) entry which is preliminary data.</text>
</comment>
<protein>
    <recommendedName>
        <fullName evidence="3">Phage protein</fullName>
    </recommendedName>
</protein>
<gene>
    <name evidence="1" type="ORF">SAMN05421782_1195</name>
</gene>